<accession>A0A9D4MKY8</accession>
<reference evidence="1" key="1">
    <citation type="journal article" date="2019" name="bioRxiv">
        <title>The Genome of the Zebra Mussel, Dreissena polymorpha: A Resource for Invasive Species Research.</title>
        <authorList>
            <person name="McCartney M.A."/>
            <person name="Auch B."/>
            <person name="Kono T."/>
            <person name="Mallez S."/>
            <person name="Zhang Y."/>
            <person name="Obille A."/>
            <person name="Becker A."/>
            <person name="Abrahante J.E."/>
            <person name="Garbe J."/>
            <person name="Badalamenti J.P."/>
            <person name="Herman A."/>
            <person name="Mangelson H."/>
            <person name="Liachko I."/>
            <person name="Sullivan S."/>
            <person name="Sone E.D."/>
            <person name="Koren S."/>
            <person name="Silverstein K.A.T."/>
            <person name="Beckman K.B."/>
            <person name="Gohl D.M."/>
        </authorList>
    </citation>
    <scope>NUCLEOTIDE SEQUENCE</scope>
    <source>
        <strain evidence="1">Duluth1</strain>
        <tissue evidence="1">Whole animal</tissue>
    </source>
</reference>
<protein>
    <submittedName>
        <fullName evidence="1">Uncharacterized protein</fullName>
    </submittedName>
</protein>
<evidence type="ECO:0000313" key="1">
    <source>
        <dbReference type="EMBL" id="KAH3877182.1"/>
    </source>
</evidence>
<reference evidence="1" key="2">
    <citation type="submission" date="2020-11" db="EMBL/GenBank/DDBJ databases">
        <authorList>
            <person name="McCartney M.A."/>
            <person name="Auch B."/>
            <person name="Kono T."/>
            <person name="Mallez S."/>
            <person name="Becker A."/>
            <person name="Gohl D.M."/>
            <person name="Silverstein K.A.T."/>
            <person name="Koren S."/>
            <person name="Bechman K.B."/>
            <person name="Herman A."/>
            <person name="Abrahante J.E."/>
            <person name="Garbe J."/>
        </authorList>
    </citation>
    <scope>NUCLEOTIDE SEQUENCE</scope>
    <source>
        <strain evidence="1">Duluth1</strain>
        <tissue evidence="1">Whole animal</tissue>
    </source>
</reference>
<gene>
    <name evidence="1" type="ORF">DPMN_001041</name>
</gene>
<evidence type="ECO:0000313" key="2">
    <source>
        <dbReference type="Proteomes" id="UP000828390"/>
    </source>
</evidence>
<sequence>MIDGVLSHVEVLPRDIWGTKGVETLTSAAAEKMLLEQHLNAARAANYCSSSIIAARAVSRCCSTSKFLPEQHYFLLQQKNPARPAFIFRISP</sequence>
<keyword evidence="2" id="KW-1185">Reference proteome</keyword>
<dbReference type="Proteomes" id="UP000828390">
    <property type="component" value="Unassembled WGS sequence"/>
</dbReference>
<proteinExistence type="predicted"/>
<comment type="caution">
    <text evidence="1">The sequence shown here is derived from an EMBL/GenBank/DDBJ whole genome shotgun (WGS) entry which is preliminary data.</text>
</comment>
<organism evidence="1 2">
    <name type="scientific">Dreissena polymorpha</name>
    <name type="common">Zebra mussel</name>
    <name type="synonym">Mytilus polymorpha</name>
    <dbReference type="NCBI Taxonomy" id="45954"/>
    <lineage>
        <taxon>Eukaryota</taxon>
        <taxon>Metazoa</taxon>
        <taxon>Spiralia</taxon>
        <taxon>Lophotrochozoa</taxon>
        <taxon>Mollusca</taxon>
        <taxon>Bivalvia</taxon>
        <taxon>Autobranchia</taxon>
        <taxon>Heteroconchia</taxon>
        <taxon>Euheterodonta</taxon>
        <taxon>Imparidentia</taxon>
        <taxon>Neoheterodontei</taxon>
        <taxon>Myida</taxon>
        <taxon>Dreissenoidea</taxon>
        <taxon>Dreissenidae</taxon>
        <taxon>Dreissena</taxon>
    </lineage>
</organism>
<name>A0A9D4MKY8_DREPO</name>
<dbReference type="AlphaFoldDB" id="A0A9D4MKY8"/>
<dbReference type="EMBL" id="JAIWYP010000001">
    <property type="protein sequence ID" value="KAH3877182.1"/>
    <property type="molecule type" value="Genomic_DNA"/>
</dbReference>